<feature type="region of interest" description="Disordered" evidence="6">
    <location>
        <begin position="651"/>
        <end position="696"/>
    </location>
</feature>
<feature type="region of interest" description="Disordered" evidence="6">
    <location>
        <begin position="290"/>
        <end position="372"/>
    </location>
</feature>
<comment type="caution">
    <text evidence="5">Lacks conserved residue(s) required for the propagation of feature annotation.</text>
</comment>
<evidence type="ECO:0000313" key="9">
    <source>
        <dbReference type="Proteomes" id="UP001176940"/>
    </source>
</evidence>
<protein>
    <recommendedName>
        <fullName evidence="5">Secretory carrier-associated membrane protein</fullName>
        <shortName evidence="5">Secretory carrier membrane protein</shortName>
    </recommendedName>
</protein>
<dbReference type="InterPro" id="IPR021623">
    <property type="entry name" value="LAP2alpha_C"/>
</dbReference>
<feature type="transmembrane region" description="Helical" evidence="5">
    <location>
        <begin position="112"/>
        <end position="131"/>
    </location>
</feature>
<keyword evidence="4 5" id="KW-0472">Membrane</keyword>
<feature type="compositionally biased region" description="Basic residues" evidence="6">
    <location>
        <begin position="323"/>
        <end position="333"/>
    </location>
</feature>
<evidence type="ECO:0000256" key="5">
    <source>
        <dbReference type="RuleBase" id="RU363122"/>
    </source>
</evidence>
<keyword evidence="3 5" id="KW-1133">Transmembrane helix</keyword>
<sequence>MDVYLPEEEMSRGCITGRRQCDHVGNVLLENTFDLGIHEEGTIGLPLPSNFPVGPCFYQDFSVDIPVEFQKTVKIMYYLWMFHTVTLFVNIFGCLAWFCIDTSRGVDFGLAILWFLLFTPCSFVCWYRPLYGAFSNYSGKSLWISRYELSTSSHWDLFLFLKAKLLQLLQDGNQGYIGGLSTALQNAVDKPLIPVAFAAEAGSWCGAARRGPALRRWDSGAVAALFPHAQSNRLCEACDSERVQEPPTASSPVVSPAPVPQADAGVAPPEWVTSLSQSMASLTEAIKSLQTPAVGTGNPPVSERASGSQESSACRGRALARQTHGKRNRKASPRHSGASASWSSVSRSPSPAESGEVETDYESEGSLNFDKPGFQESVDSLIEAVNQSLGIVDELTSSSDHKVSFKRTKRAHRVFSSHPEFEDLIRRNREHPDKRFSGQRALKARYPFASELCSDWAENPSVDPPVSRLASNTLLSLPNGSSIKDPTDRLIESLARSFFEASSSALFPSFAATWVARAMISWSDSLSKALQEGNVSAELAEMSSQVAMAGSYLINASLDAADCASSAASNAIAIRRALWLRSWRADSTSKKSLTSLPYQGGRLFGEKLDQLISDSTGGKSKFLPQQKARQPFRRQFQARFRTFRYVRWAPASGSPAQGRPNQDRDGRFSYTASQGGRMRPQSSRSRGSRTQRFSAK</sequence>
<comment type="similarity">
    <text evidence="5">Belongs to the SCAMP family.</text>
</comment>
<feature type="domain" description="Lamina-associated polypeptide 2 alpha C-terminal" evidence="7">
    <location>
        <begin position="441"/>
        <end position="613"/>
    </location>
</feature>
<keyword evidence="5" id="KW-0813">Transport</keyword>
<feature type="region of interest" description="Disordered" evidence="6">
    <location>
        <begin position="239"/>
        <end position="266"/>
    </location>
</feature>
<gene>
    <name evidence="8" type="ORF">RIMI_LOCUS23280130</name>
</gene>
<dbReference type="InterPro" id="IPR007273">
    <property type="entry name" value="SCAMP"/>
</dbReference>
<dbReference type="EMBL" id="CAUEEQ010079491">
    <property type="protein sequence ID" value="CAJ0968646.1"/>
    <property type="molecule type" value="Genomic_DNA"/>
</dbReference>
<evidence type="ECO:0000256" key="3">
    <source>
        <dbReference type="ARBA" id="ARBA00022989"/>
    </source>
</evidence>
<feature type="compositionally biased region" description="Low complexity" evidence="6">
    <location>
        <begin position="334"/>
        <end position="354"/>
    </location>
</feature>
<name>A0ABN9MT68_9NEOB</name>
<proteinExistence type="inferred from homology"/>
<feature type="compositionally biased region" description="Low complexity" evidence="6">
    <location>
        <begin position="673"/>
        <end position="696"/>
    </location>
</feature>
<dbReference type="Pfam" id="PF11560">
    <property type="entry name" value="LAP2alpha"/>
    <property type="match status" value="1"/>
</dbReference>
<feature type="transmembrane region" description="Helical" evidence="5">
    <location>
        <begin position="77"/>
        <end position="100"/>
    </location>
</feature>
<keyword evidence="9" id="KW-1185">Reference proteome</keyword>
<evidence type="ECO:0000259" key="7">
    <source>
        <dbReference type="Pfam" id="PF11560"/>
    </source>
</evidence>
<organism evidence="8 9">
    <name type="scientific">Ranitomeya imitator</name>
    <name type="common">mimic poison frog</name>
    <dbReference type="NCBI Taxonomy" id="111125"/>
    <lineage>
        <taxon>Eukaryota</taxon>
        <taxon>Metazoa</taxon>
        <taxon>Chordata</taxon>
        <taxon>Craniata</taxon>
        <taxon>Vertebrata</taxon>
        <taxon>Euteleostomi</taxon>
        <taxon>Amphibia</taxon>
        <taxon>Batrachia</taxon>
        <taxon>Anura</taxon>
        <taxon>Neobatrachia</taxon>
        <taxon>Hyloidea</taxon>
        <taxon>Dendrobatidae</taxon>
        <taxon>Dendrobatinae</taxon>
        <taxon>Ranitomeya</taxon>
    </lineage>
</organism>
<evidence type="ECO:0000256" key="2">
    <source>
        <dbReference type="ARBA" id="ARBA00022692"/>
    </source>
</evidence>
<dbReference type="PANTHER" id="PTHR10687">
    <property type="entry name" value="SECRETORY CARRIER-ASSOCIATED MEMBRANE PROTEIN SCAMP"/>
    <property type="match status" value="1"/>
</dbReference>
<dbReference type="Proteomes" id="UP001176940">
    <property type="component" value="Unassembled WGS sequence"/>
</dbReference>
<comment type="subcellular location">
    <subcellularLocation>
        <location evidence="1 5">Membrane</location>
        <topology evidence="1 5">Multi-pass membrane protein</topology>
    </subcellularLocation>
</comment>
<dbReference type="Pfam" id="PF04144">
    <property type="entry name" value="SCAMP"/>
    <property type="match status" value="1"/>
</dbReference>
<dbReference type="PANTHER" id="PTHR10687:SF8">
    <property type="entry name" value="SECRETORY CARRIER-ASSOCIATED MEMBRANE PROTEIN 1"/>
    <property type="match status" value="1"/>
</dbReference>
<reference evidence="8" key="1">
    <citation type="submission" date="2023-07" db="EMBL/GenBank/DDBJ databases">
        <authorList>
            <person name="Stuckert A."/>
        </authorList>
    </citation>
    <scope>NUCLEOTIDE SEQUENCE</scope>
</reference>
<evidence type="ECO:0000256" key="4">
    <source>
        <dbReference type="ARBA" id="ARBA00023136"/>
    </source>
</evidence>
<evidence type="ECO:0000256" key="6">
    <source>
        <dbReference type="SAM" id="MobiDB-lite"/>
    </source>
</evidence>
<evidence type="ECO:0000256" key="1">
    <source>
        <dbReference type="ARBA" id="ARBA00004141"/>
    </source>
</evidence>
<dbReference type="Gene3D" id="1.10.287.3160">
    <property type="match status" value="1"/>
</dbReference>
<keyword evidence="2 5" id="KW-0812">Transmembrane</keyword>
<comment type="caution">
    <text evidence="8">The sequence shown here is derived from an EMBL/GenBank/DDBJ whole genome shotgun (WGS) entry which is preliminary data.</text>
</comment>
<accession>A0ABN9MT68</accession>
<feature type="compositionally biased region" description="Low complexity" evidence="6">
    <location>
        <begin position="246"/>
        <end position="262"/>
    </location>
</feature>
<evidence type="ECO:0000313" key="8">
    <source>
        <dbReference type="EMBL" id="CAJ0968646.1"/>
    </source>
</evidence>